<reference evidence="3" key="1">
    <citation type="submission" date="2019-02" db="EMBL/GenBank/DDBJ databases">
        <authorList>
            <person name="Gruber-Vodicka R. H."/>
            <person name="Seah K. B. B."/>
        </authorList>
    </citation>
    <scope>NUCLEOTIDE SEQUENCE</scope>
    <source>
        <strain evidence="2">BECK_M6</strain>
        <strain evidence="3">BECK_M7</strain>
    </source>
</reference>
<dbReference type="EMBL" id="CAADFF010000084">
    <property type="protein sequence ID" value="VFJ96380.1"/>
    <property type="molecule type" value="Genomic_DNA"/>
</dbReference>
<evidence type="ECO:0000256" key="1">
    <source>
        <dbReference type="SAM" id="MobiDB-lite"/>
    </source>
</evidence>
<dbReference type="AlphaFoldDB" id="A0A450UVB1"/>
<feature type="region of interest" description="Disordered" evidence="1">
    <location>
        <begin position="70"/>
        <end position="111"/>
    </location>
</feature>
<proteinExistence type="predicted"/>
<organism evidence="3">
    <name type="scientific">Candidatus Kentrum sp. LFY</name>
    <dbReference type="NCBI Taxonomy" id="2126342"/>
    <lineage>
        <taxon>Bacteria</taxon>
        <taxon>Pseudomonadati</taxon>
        <taxon>Pseudomonadota</taxon>
        <taxon>Gammaproteobacteria</taxon>
        <taxon>Candidatus Kentrum</taxon>
    </lineage>
</organism>
<feature type="compositionally biased region" description="Polar residues" evidence="1">
    <location>
        <begin position="78"/>
        <end position="111"/>
    </location>
</feature>
<evidence type="ECO:0000313" key="3">
    <source>
        <dbReference type="EMBL" id="VFJ96380.1"/>
    </source>
</evidence>
<sequence>MVRAPGSPGSLFFRHVKPKATMSIGGERGLPSRSIRSHAILGPAEASLYPDKKNLLCVLSKISRVRERYHPSLREKSCTSVPISGKGSSPTKAINPSRSIRQRSNTTSRSVQDPMFHRAMKAVNEEHVSASRQDGEKVDLGSRPRAFRTFALPIRK</sequence>
<gene>
    <name evidence="2" type="ORF">BECKLFY1418A_GA0070994_10328</name>
    <name evidence="3" type="ORF">BECKLFY1418B_GA0070995_108410</name>
</gene>
<protein>
    <submittedName>
        <fullName evidence="3">Uncharacterized protein</fullName>
    </submittedName>
</protein>
<dbReference type="EMBL" id="CAADFH010000032">
    <property type="protein sequence ID" value="VFJ93480.1"/>
    <property type="molecule type" value="Genomic_DNA"/>
</dbReference>
<accession>A0A450UVB1</accession>
<evidence type="ECO:0000313" key="2">
    <source>
        <dbReference type="EMBL" id="VFJ93480.1"/>
    </source>
</evidence>
<name>A0A450UVB1_9GAMM</name>